<keyword evidence="2" id="KW-1185">Reference proteome</keyword>
<gene>
    <name evidence="1" type="ORF">SLEP1_g46994</name>
</gene>
<evidence type="ECO:0000313" key="1">
    <source>
        <dbReference type="EMBL" id="GKV39186.1"/>
    </source>
</evidence>
<dbReference type="AlphaFoldDB" id="A0AAV5LP38"/>
<evidence type="ECO:0000313" key="2">
    <source>
        <dbReference type="Proteomes" id="UP001054252"/>
    </source>
</evidence>
<comment type="caution">
    <text evidence="1">The sequence shown here is derived from an EMBL/GenBank/DDBJ whole genome shotgun (WGS) entry which is preliminary data.</text>
</comment>
<dbReference type="EMBL" id="BPVZ01000133">
    <property type="protein sequence ID" value="GKV39186.1"/>
    <property type="molecule type" value="Genomic_DNA"/>
</dbReference>
<name>A0AAV5LP38_9ROSI</name>
<protein>
    <submittedName>
        <fullName evidence="1">Uncharacterized protein</fullName>
    </submittedName>
</protein>
<dbReference type="Proteomes" id="UP001054252">
    <property type="component" value="Unassembled WGS sequence"/>
</dbReference>
<sequence>MCEEEIEAQEEEIKKMKESEVKLKKNVKLLVHNGMEEHIANFLNSSSFDNIVNLYRLPIMILAFTDYRKKVKTQYPEVDVIKITFGEQEEVVEENGESMSADFLSQIKLRWDHDEEGRTDFPPNFDFEFVTWRKGSRGKRY</sequence>
<accession>A0AAV5LP38</accession>
<proteinExistence type="predicted"/>
<reference evidence="1 2" key="1">
    <citation type="journal article" date="2021" name="Commun. Biol.">
        <title>The genome of Shorea leprosula (Dipterocarpaceae) highlights the ecological relevance of drought in aseasonal tropical rainforests.</title>
        <authorList>
            <person name="Ng K.K.S."/>
            <person name="Kobayashi M.J."/>
            <person name="Fawcett J.A."/>
            <person name="Hatakeyama M."/>
            <person name="Paape T."/>
            <person name="Ng C.H."/>
            <person name="Ang C.C."/>
            <person name="Tnah L.H."/>
            <person name="Lee C.T."/>
            <person name="Nishiyama T."/>
            <person name="Sese J."/>
            <person name="O'Brien M.J."/>
            <person name="Copetti D."/>
            <person name="Mohd Noor M.I."/>
            <person name="Ong R.C."/>
            <person name="Putra M."/>
            <person name="Sireger I.Z."/>
            <person name="Indrioko S."/>
            <person name="Kosugi Y."/>
            <person name="Izuno A."/>
            <person name="Isagi Y."/>
            <person name="Lee S.L."/>
            <person name="Shimizu K.K."/>
        </authorList>
    </citation>
    <scope>NUCLEOTIDE SEQUENCE [LARGE SCALE GENOMIC DNA]</scope>
    <source>
        <strain evidence="1">214</strain>
    </source>
</reference>
<organism evidence="1 2">
    <name type="scientific">Rubroshorea leprosula</name>
    <dbReference type="NCBI Taxonomy" id="152421"/>
    <lineage>
        <taxon>Eukaryota</taxon>
        <taxon>Viridiplantae</taxon>
        <taxon>Streptophyta</taxon>
        <taxon>Embryophyta</taxon>
        <taxon>Tracheophyta</taxon>
        <taxon>Spermatophyta</taxon>
        <taxon>Magnoliopsida</taxon>
        <taxon>eudicotyledons</taxon>
        <taxon>Gunneridae</taxon>
        <taxon>Pentapetalae</taxon>
        <taxon>rosids</taxon>
        <taxon>malvids</taxon>
        <taxon>Malvales</taxon>
        <taxon>Dipterocarpaceae</taxon>
        <taxon>Rubroshorea</taxon>
    </lineage>
</organism>